<protein>
    <recommendedName>
        <fullName evidence="4">DUF2631 domain-containing protein</fullName>
    </recommendedName>
</protein>
<dbReference type="RefSeq" id="WP_290707285.1">
    <property type="nucleotide sequence ID" value="NZ_BAAAVS010000026.1"/>
</dbReference>
<name>A0ABP6LJQ4_9ACTN</name>
<organism evidence="2 3">
    <name type="scientific">Gordonia defluvii</name>
    <dbReference type="NCBI Taxonomy" id="283718"/>
    <lineage>
        <taxon>Bacteria</taxon>
        <taxon>Bacillati</taxon>
        <taxon>Actinomycetota</taxon>
        <taxon>Actinomycetes</taxon>
        <taxon>Mycobacteriales</taxon>
        <taxon>Gordoniaceae</taxon>
        <taxon>Gordonia</taxon>
    </lineage>
</organism>
<dbReference type="Pfam" id="PF10939">
    <property type="entry name" value="DUF2631"/>
    <property type="match status" value="1"/>
</dbReference>
<dbReference type="EMBL" id="BAAAVS010000026">
    <property type="protein sequence ID" value="GAA3041162.1"/>
    <property type="molecule type" value="Genomic_DNA"/>
</dbReference>
<accession>A0ABP6LJQ4</accession>
<keyword evidence="1" id="KW-0472">Membrane</keyword>
<keyword evidence="1" id="KW-0812">Transmembrane</keyword>
<evidence type="ECO:0008006" key="4">
    <source>
        <dbReference type="Google" id="ProtNLM"/>
    </source>
</evidence>
<dbReference type="Proteomes" id="UP001501035">
    <property type="component" value="Unassembled WGS sequence"/>
</dbReference>
<feature type="transmembrane region" description="Helical" evidence="1">
    <location>
        <begin position="63"/>
        <end position="81"/>
    </location>
</feature>
<reference evidence="3" key="1">
    <citation type="journal article" date="2019" name="Int. J. Syst. Evol. Microbiol.">
        <title>The Global Catalogue of Microorganisms (GCM) 10K type strain sequencing project: providing services to taxonomists for standard genome sequencing and annotation.</title>
        <authorList>
            <consortium name="The Broad Institute Genomics Platform"/>
            <consortium name="The Broad Institute Genome Sequencing Center for Infectious Disease"/>
            <person name="Wu L."/>
            <person name="Ma J."/>
        </authorList>
    </citation>
    <scope>NUCLEOTIDE SEQUENCE [LARGE SCALE GENOMIC DNA]</scope>
    <source>
        <strain evidence="3">JCM 14234</strain>
    </source>
</reference>
<evidence type="ECO:0000313" key="2">
    <source>
        <dbReference type="EMBL" id="GAA3041162.1"/>
    </source>
</evidence>
<gene>
    <name evidence="2" type="ORF">GCM10010528_21900</name>
</gene>
<proteinExistence type="predicted"/>
<comment type="caution">
    <text evidence="2">The sequence shown here is derived from an EMBL/GenBank/DDBJ whole genome shotgun (WGS) entry which is preliminary data.</text>
</comment>
<sequence length="86" mass="9172">MASTEVDHPSVDTGWVREPADAPSARFGWHGFGRKTAAIAGWVVVIALLGMTIGNHTGKVEDVFLVCIAIGLAFVLLKNTLAPSRR</sequence>
<keyword evidence="3" id="KW-1185">Reference proteome</keyword>
<evidence type="ECO:0000256" key="1">
    <source>
        <dbReference type="SAM" id="Phobius"/>
    </source>
</evidence>
<dbReference type="InterPro" id="IPR024341">
    <property type="entry name" value="DUF2631"/>
</dbReference>
<evidence type="ECO:0000313" key="3">
    <source>
        <dbReference type="Proteomes" id="UP001501035"/>
    </source>
</evidence>
<feature type="transmembrane region" description="Helical" evidence="1">
    <location>
        <begin position="36"/>
        <end position="57"/>
    </location>
</feature>
<keyword evidence="1" id="KW-1133">Transmembrane helix</keyword>